<comment type="caution">
    <text evidence="2">The sequence shown here is derived from an EMBL/GenBank/DDBJ whole genome shotgun (WGS) entry which is preliminary data.</text>
</comment>
<accession>A0ABV5WMF6</accession>
<organism evidence="2 3">
    <name type="scientific">Ectobacillus funiculus</name>
    <dbReference type="NCBI Taxonomy" id="137993"/>
    <lineage>
        <taxon>Bacteria</taxon>
        <taxon>Bacillati</taxon>
        <taxon>Bacillota</taxon>
        <taxon>Bacilli</taxon>
        <taxon>Bacillales</taxon>
        <taxon>Bacillaceae</taxon>
        <taxon>Ectobacillus</taxon>
    </lineage>
</organism>
<dbReference type="InterPro" id="IPR009574">
    <property type="entry name" value="DUF1189"/>
</dbReference>
<evidence type="ECO:0000313" key="3">
    <source>
        <dbReference type="Proteomes" id="UP001589609"/>
    </source>
</evidence>
<proteinExistence type="predicted"/>
<keyword evidence="1" id="KW-1133">Transmembrane helix</keyword>
<reference evidence="2 3" key="1">
    <citation type="submission" date="2024-09" db="EMBL/GenBank/DDBJ databases">
        <authorList>
            <person name="Sun Q."/>
            <person name="Mori K."/>
        </authorList>
    </citation>
    <scope>NUCLEOTIDE SEQUENCE [LARGE SCALE GENOMIC DNA]</scope>
    <source>
        <strain evidence="2 3">JCM 11201</strain>
    </source>
</reference>
<keyword evidence="1" id="KW-0472">Membrane</keyword>
<dbReference type="EMBL" id="JBHMAF010000196">
    <property type="protein sequence ID" value="MFB9761820.1"/>
    <property type="molecule type" value="Genomic_DNA"/>
</dbReference>
<evidence type="ECO:0000313" key="2">
    <source>
        <dbReference type="EMBL" id="MFB9761820.1"/>
    </source>
</evidence>
<feature type="transmembrane region" description="Helical" evidence="1">
    <location>
        <begin position="202"/>
        <end position="220"/>
    </location>
</feature>
<feature type="transmembrane region" description="Helical" evidence="1">
    <location>
        <begin position="226"/>
        <end position="246"/>
    </location>
</feature>
<dbReference type="RefSeq" id="WP_379951918.1">
    <property type="nucleotide sequence ID" value="NZ_JBHMAF010000196.1"/>
</dbReference>
<feature type="transmembrane region" description="Helical" evidence="1">
    <location>
        <begin position="29"/>
        <end position="47"/>
    </location>
</feature>
<feature type="transmembrane region" description="Helical" evidence="1">
    <location>
        <begin position="158"/>
        <end position="190"/>
    </location>
</feature>
<sequence>MSIFQQLYKSLYSPKVMARYRFQKIGKSILYIFLLSLLMLIPEMVHLTNLVRTELSLVERTVQSEIPEFTIEQGELKADIQEPILKNENDFVFLFDPNSEELPSSLTHQDGLFFLKHKAILVSDANNEAYTYSLLNDTKISKTDVEEFLSMIRSIYPIALVVLGVLLYLFDSFIMLFGVTALAFIGRLIAAQMNRNVNYKQAWTLTAYSFTIPIVFFMVMKFLSITVLHSFLIFVVVSCFVLFLTLKEIPPIKEKKNL</sequence>
<gene>
    <name evidence="2" type="ORF">ACFFMS_26680</name>
</gene>
<protein>
    <submittedName>
        <fullName evidence="2">DUF1189 domain-containing protein</fullName>
    </submittedName>
</protein>
<keyword evidence="3" id="KW-1185">Reference proteome</keyword>
<keyword evidence="1" id="KW-0812">Transmembrane</keyword>
<dbReference type="Pfam" id="PF06691">
    <property type="entry name" value="DUF1189"/>
    <property type="match status" value="1"/>
</dbReference>
<name>A0ABV5WMF6_9BACI</name>
<evidence type="ECO:0000256" key="1">
    <source>
        <dbReference type="SAM" id="Phobius"/>
    </source>
</evidence>
<dbReference type="Proteomes" id="UP001589609">
    <property type="component" value="Unassembled WGS sequence"/>
</dbReference>